<feature type="transmembrane region" description="Helical" evidence="1">
    <location>
        <begin position="91"/>
        <end position="112"/>
    </location>
</feature>
<evidence type="ECO:0000313" key="5">
    <source>
        <dbReference type="Proteomes" id="UP000198964"/>
    </source>
</evidence>
<protein>
    <submittedName>
        <fullName evidence="4">FecR family protein</fullName>
    </submittedName>
</protein>
<dbReference type="InterPro" id="IPR012373">
    <property type="entry name" value="Ferrdict_sens_TM"/>
</dbReference>
<feature type="domain" description="FecR protein" evidence="2">
    <location>
        <begin position="187"/>
        <end position="275"/>
    </location>
</feature>
<dbReference type="FunFam" id="2.60.120.1440:FF:000001">
    <property type="entry name" value="Putative anti-sigma factor"/>
    <property type="match status" value="1"/>
</dbReference>
<dbReference type="Gene3D" id="2.60.120.1440">
    <property type="match status" value="1"/>
</dbReference>
<dbReference type="STRING" id="655355.SAMN05216283_101927"/>
<name>A0A1I2D559_9BACT</name>
<keyword evidence="1" id="KW-1133">Transmembrane helix</keyword>
<evidence type="ECO:0000259" key="3">
    <source>
        <dbReference type="Pfam" id="PF16344"/>
    </source>
</evidence>
<dbReference type="EMBL" id="FONW01000001">
    <property type="protein sequence ID" value="SFE75203.1"/>
    <property type="molecule type" value="Genomic_DNA"/>
</dbReference>
<keyword evidence="5" id="KW-1185">Reference proteome</keyword>
<reference evidence="4 5" key="1">
    <citation type="submission" date="2016-10" db="EMBL/GenBank/DDBJ databases">
        <authorList>
            <person name="de Groot N.N."/>
        </authorList>
    </citation>
    <scope>NUCLEOTIDE SEQUENCE [LARGE SCALE GENOMIC DNA]</scope>
    <source>
        <strain evidence="4 5">CGMCC 1.9156</strain>
    </source>
</reference>
<accession>A0A1I2D559</accession>
<dbReference type="InterPro" id="IPR006860">
    <property type="entry name" value="FecR"/>
</dbReference>
<organism evidence="4 5">
    <name type="scientific">Sunxiuqinia elliptica</name>
    <dbReference type="NCBI Taxonomy" id="655355"/>
    <lineage>
        <taxon>Bacteria</taxon>
        <taxon>Pseudomonadati</taxon>
        <taxon>Bacteroidota</taxon>
        <taxon>Bacteroidia</taxon>
        <taxon>Marinilabiliales</taxon>
        <taxon>Prolixibacteraceae</taxon>
        <taxon>Sunxiuqinia</taxon>
    </lineage>
</organism>
<sequence length="398" mass="45807">MDKYKNYTVEDFLADDYFIQWLNDPEEEHEAFWTEFVTKYPKQRLNVEQAKFIVSMFQHEQEKLSLDETFDIWNDVVRSNKRSKVGRWGKWMRYAAIMVLVFVSGAVSFYVYETTREVHYELSEVNDPNQGEAKIVLSDGTEISLEKNESEITYDSFGSQLVVNNDTITQSRNEGKELMNKVIIPYGKKSMIMLSDGTKVWLNAGSQLVYPSVFLRNKREVVLVGEAYFDVAKNQDKPFFVRTAELNVRVLGTKFDVSAYPEDDFVSTTLEEGSVGLEIKGKGLLAEDKQILLTPNQKISLNKATRETTVRVVDVSMYTSWKEGILKSESEDLIRLIKKIERYYNIEISLKDPLVAGYKISGKLDLENSAEEVLNIIKLTVPIDWTKKSNGDFIIMSK</sequence>
<dbReference type="Proteomes" id="UP000198964">
    <property type="component" value="Unassembled WGS sequence"/>
</dbReference>
<evidence type="ECO:0000313" key="4">
    <source>
        <dbReference type="EMBL" id="SFE75203.1"/>
    </source>
</evidence>
<evidence type="ECO:0000256" key="1">
    <source>
        <dbReference type="SAM" id="Phobius"/>
    </source>
</evidence>
<feature type="domain" description="Protein FecR C-terminal" evidence="3">
    <location>
        <begin position="330"/>
        <end position="390"/>
    </location>
</feature>
<keyword evidence="1" id="KW-0472">Membrane</keyword>
<keyword evidence="1" id="KW-0812">Transmembrane</keyword>
<dbReference type="PANTHER" id="PTHR30273">
    <property type="entry name" value="PERIPLASMIC SIGNAL SENSOR AND SIGMA FACTOR ACTIVATOR FECR-RELATED"/>
    <property type="match status" value="1"/>
</dbReference>
<dbReference type="InterPro" id="IPR032508">
    <property type="entry name" value="FecR_C"/>
</dbReference>
<dbReference type="Pfam" id="PF04773">
    <property type="entry name" value="FecR"/>
    <property type="match status" value="1"/>
</dbReference>
<proteinExistence type="predicted"/>
<dbReference type="GO" id="GO:0016989">
    <property type="term" value="F:sigma factor antagonist activity"/>
    <property type="evidence" value="ECO:0007669"/>
    <property type="project" value="TreeGrafter"/>
</dbReference>
<gene>
    <name evidence="4" type="ORF">SAMN05216283_101927</name>
</gene>
<dbReference type="PANTHER" id="PTHR30273:SF2">
    <property type="entry name" value="PROTEIN FECR"/>
    <property type="match status" value="1"/>
</dbReference>
<dbReference type="RefSeq" id="WP_093918623.1">
    <property type="nucleotide sequence ID" value="NZ_FONW01000001.1"/>
</dbReference>
<evidence type="ECO:0000259" key="2">
    <source>
        <dbReference type="Pfam" id="PF04773"/>
    </source>
</evidence>
<dbReference type="Pfam" id="PF16344">
    <property type="entry name" value="FecR_C"/>
    <property type="match status" value="1"/>
</dbReference>
<dbReference type="AlphaFoldDB" id="A0A1I2D559"/>
<dbReference type="Gene3D" id="3.55.50.30">
    <property type="match status" value="1"/>
</dbReference>